<reference key="1">
    <citation type="journal article" date="2007" name="Nature">
        <title>The medaka draft genome and insights into vertebrate genome evolution.</title>
        <authorList>
            <person name="Kasahara M."/>
            <person name="Naruse K."/>
            <person name="Sasaki S."/>
            <person name="Nakatani Y."/>
            <person name="Qu W."/>
            <person name="Ahsan B."/>
            <person name="Yamada T."/>
            <person name="Nagayasu Y."/>
            <person name="Doi K."/>
            <person name="Kasai Y."/>
            <person name="Jindo T."/>
            <person name="Kobayashi D."/>
            <person name="Shimada A."/>
            <person name="Toyoda A."/>
            <person name="Kuroki Y."/>
            <person name="Fujiyama A."/>
            <person name="Sasaki T."/>
            <person name="Shimizu A."/>
            <person name="Asakawa S."/>
            <person name="Shimizu N."/>
            <person name="Hashimoto S."/>
            <person name="Yang J."/>
            <person name="Lee Y."/>
            <person name="Matsushima K."/>
            <person name="Sugano S."/>
            <person name="Sakaizumi M."/>
            <person name="Narita T."/>
            <person name="Ohishi K."/>
            <person name="Haga S."/>
            <person name="Ohta F."/>
            <person name="Nomoto H."/>
            <person name="Nogata K."/>
            <person name="Morishita T."/>
            <person name="Endo T."/>
            <person name="Shin-I T."/>
            <person name="Takeda H."/>
            <person name="Morishita S."/>
            <person name="Kohara Y."/>
        </authorList>
    </citation>
    <scope>NUCLEOTIDE SEQUENCE [LARGE SCALE GENOMIC DNA]</scope>
    <source>
        <strain>Hd-rR</strain>
    </source>
</reference>
<reference evidence="3 4" key="2">
    <citation type="submission" date="2017-04" db="EMBL/GenBank/DDBJ databases">
        <title>CpG methylation of centromeres and impact of large insertions on vertebrate speciation.</title>
        <authorList>
            <person name="Ichikawa K."/>
            <person name="Yoshimura J."/>
            <person name="Morishita S."/>
        </authorList>
    </citation>
    <scope>NUCLEOTIDE SEQUENCE</scope>
    <source>
        <strain evidence="3 4">HNI</strain>
    </source>
</reference>
<name>A0A3P9KY52_ORYLA</name>
<organism evidence="3 4">
    <name type="scientific">Oryzias latipes</name>
    <name type="common">Japanese rice fish</name>
    <name type="synonym">Japanese killifish</name>
    <dbReference type="NCBI Taxonomy" id="8090"/>
    <lineage>
        <taxon>Eukaryota</taxon>
        <taxon>Metazoa</taxon>
        <taxon>Chordata</taxon>
        <taxon>Craniata</taxon>
        <taxon>Vertebrata</taxon>
        <taxon>Euteleostomi</taxon>
        <taxon>Actinopterygii</taxon>
        <taxon>Neopterygii</taxon>
        <taxon>Teleostei</taxon>
        <taxon>Neoteleostei</taxon>
        <taxon>Acanthomorphata</taxon>
        <taxon>Ovalentaria</taxon>
        <taxon>Atherinomorphae</taxon>
        <taxon>Beloniformes</taxon>
        <taxon>Adrianichthyidae</taxon>
        <taxon>Oryziinae</taxon>
        <taxon>Oryzias</taxon>
    </lineage>
</organism>
<evidence type="ECO:0000313" key="4">
    <source>
        <dbReference type="Proteomes" id="UP000265180"/>
    </source>
</evidence>
<keyword evidence="2" id="KW-0732">Signal</keyword>
<proteinExistence type="predicted"/>
<dbReference type="Ensembl" id="ENSORLT00020020728.1">
    <property type="protein sequence ID" value="ENSORLP00020013291.1"/>
    <property type="gene ID" value="ENSORLG00020014259.1"/>
</dbReference>
<dbReference type="PANTHER" id="PTHR12959">
    <property type="entry name" value="GPI TRANSAMIDASE COMPONENT PIG-T-RELATED"/>
    <property type="match status" value="1"/>
</dbReference>
<dbReference type="PANTHER" id="PTHR12959:SF11">
    <property type="entry name" value="GPI TRANSAMIDASE COMPONENT PIG-T"/>
    <property type="match status" value="1"/>
</dbReference>
<reference evidence="3" key="4">
    <citation type="submission" date="2025-09" db="UniProtKB">
        <authorList>
            <consortium name="Ensembl"/>
        </authorList>
    </citation>
    <scope>IDENTIFICATION</scope>
    <source>
        <strain evidence="3">HNI</strain>
    </source>
</reference>
<feature type="chain" id="PRO_5018113093" evidence="2">
    <location>
        <begin position="26"/>
        <end position="634"/>
    </location>
</feature>
<evidence type="ECO:0000313" key="3">
    <source>
        <dbReference type="Ensembl" id="ENSORLP00020013291.1"/>
    </source>
</evidence>
<feature type="signal peptide" evidence="2">
    <location>
        <begin position="1"/>
        <end position="25"/>
    </location>
</feature>
<evidence type="ECO:0000256" key="1">
    <source>
        <dbReference type="SAM" id="MobiDB-lite"/>
    </source>
</evidence>
<dbReference type="InterPro" id="IPR007245">
    <property type="entry name" value="PIG-T"/>
</dbReference>
<evidence type="ECO:0000256" key="2">
    <source>
        <dbReference type="SAM" id="SignalP"/>
    </source>
</evidence>
<dbReference type="GO" id="GO:0016255">
    <property type="term" value="P:attachment of GPI anchor to protein"/>
    <property type="evidence" value="ECO:0007669"/>
    <property type="project" value="InterPro"/>
</dbReference>
<accession>A0A3P9KY52</accession>
<sequence length="634" mass="72213">MAAHRCRYLACLLLLFLSVFLVTMSQETTLGHEQHATAVDDPQTGAETKQTAEKPTVEEEKRSWEETKVKATTQASDTVLSKTQVNEDFQEELVIRPLHSGDIYASFQFRTVWETDFMKGNKVSHYRLFPKSLGQVISKFSVRELHISFTQGYWRTMQWGQPFIPSPPGAELWVWFQDSVTDVDATWKELTNVLSGIFCASLNFIDSTNTLQPSASFKPLGIGNETDHRFLRYATLPREIVCTENLTPWKKLLPCGSKAGLAVLLKSEKLFHSSFHSQSVHIRPVCQDRQCKSSSWELRQALNVVFDLHTSGQSKREWSLFKMFSRTLTEACPLASSSKIYIDVTDNPQEEQFELSPATPLLSQAVVLGDRRTFSVYDLTQQVTFGTVRSLNLMIRWKSSEGDMLRPLLHAERYVAGYGLQTGEIHTLMYNNHPFRSFPVLLLDSVPWYLRLYIHTLKVISKGKDNNPSYIHYQPSKDRERPHLLEMLLQLPPHSVTEVTVQFERALLKWTEYTPDPNHGFYVGSSVISSLVPSTVAMETNITMDQPLFSSFFPCKEESSYFARVYTEPLLVNLPTPDFSMPYNVICLTCTVVAVGYGSLYNLLTRSFQVEEANPGLAKRIANVIRRMRGVPPL</sequence>
<protein>
    <submittedName>
        <fullName evidence="3">Phosphatidylinositol glycan anchor biosynthesis class T</fullName>
    </submittedName>
</protein>
<dbReference type="GO" id="GO:0042765">
    <property type="term" value="C:GPI-anchor transamidase complex"/>
    <property type="evidence" value="ECO:0007669"/>
    <property type="project" value="InterPro"/>
</dbReference>
<dbReference type="Proteomes" id="UP000265180">
    <property type="component" value="Chromosome 7"/>
</dbReference>
<dbReference type="Pfam" id="PF04113">
    <property type="entry name" value="Gpi16"/>
    <property type="match status" value="1"/>
</dbReference>
<reference evidence="3" key="3">
    <citation type="submission" date="2025-08" db="UniProtKB">
        <authorList>
            <consortium name="Ensembl"/>
        </authorList>
    </citation>
    <scope>IDENTIFICATION</scope>
    <source>
        <strain evidence="3">HNI</strain>
    </source>
</reference>
<feature type="region of interest" description="Disordered" evidence="1">
    <location>
        <begin position="35"/>
        <end position="70"/>
    </location>
</feature>
<feature type="compositionally biased region" description="Basic and acidic residues" evidence="1">
    <location>
        <begin position="50"/>
        <end position="69"/>
    </location>
</feature>
<dbReference type="AlphaFoldDB" id="A0A3P9KY52"/>